<evidence type="ECO:0000256" key="4">
    <source>
        <dbReference type="ARBA" id="ARBA00022679"/>
    </source>
</evidence>
<dbReference type="InterPro" id="IPR050249">
    <property type="entry name" value="Pseudomonas-type_ThrB"/>
</dbReference>
<dbReference type="PANTHER" id="PTHR21064:SF1">
    <property type="entry name" value="HYDROXYLYSINE KINASE"/>
    <property type="match status" value="1"/>
</dbReference>
<evidence type="ECO:0000256" key="7">
    <source>
        <dbReference type="ARBA" id="ARBA00037368"/>
    </source>
</evidence>
<evidence type="ECO:0000313" key="12">
    <source>
        <dbReference type="Proteomes" id="UP001054837"/>
    </source>
</evidence>
<dbReference type="GO" id="GO:0005737">
    <property type="term" value="C:cytoplasm"/>
    <property type="evidence" value="ECO:0007669"/>
    <property type="project" value="UniProtKB-SubCell"/>
</dbReference>
<keyword evidence="4" id="KW-0808">Transferase</keyword>
<gene>
    <name evidence="11" type="primary">X975_26690</name>
    <name evidence="11" type="ORF">CDAR_610481</name>
</gene>
<evidence type="ECO:0000259" key="10">
    <source>
        <dbReference type="Pfam" id="PF01636"/>
    </source>
</evidence>
<dbReference type="GO" id="GO:0047992">
    <property type="term" value="F:hydroxylysine kinase activity"/>
    <property type="evidence" value="ECO:0007669"/>
    <property type="project" value="UniProtKB-EC"/>
</dbReference>
<dbReference type="Proteomes" id="UP001054837">
    <property type="component" value="Unassembled WGS sequence"/>
</dbReference>
<evidence type="ECO:0000313" key="11">
    <source>
        <dbReference type="EMBL" id="GIX80268.1"/>
    </source>
</evidence>
<name>A0AAV4N8J8_9ARAC</name>
<evidence type="ECO:0000256" key="2">
    <source>
        <dbReference type="ARBA" id="ARBA00006219"/>
    </source>
</evidence>
<dbReference type="InterPro" id="IPR002575">
    <property type="entry name" value="Aminoglycoside_PTrfase"/>
</dbReference>
<dbReference type="EMBL" id="BPLQ01001276">
    <property type="protein sequence ID" value="GIX80268.1"/>
    <property type="molecule type" value="Genomic_DNA"/>
</dbReference>
<comment type="caution">
    <text evidence="11">The sequence shown here is derived from an EMBL/GenBank/DDBJ whole genome shotgun (WGS) entry which is preliminary data.</text>
</comment>
<comment type="similarity">
    <text evidence="2">Belongs to the aminoglycoside phosphotransferase family.</text>
</comment>
<keyword evidence="12" id="KW-1185">Reference proteome</keyword>
<accession>A0AAV4N8J8</accession>
<proteinExistence type="inferred from homology"/>
<dbReference type="PANTHER" id="PTHR21064">
    <property type="entry name" value="AMINOGLYCOSIDE PHOSPHOTRANSFERASE DOMAIN-CONTAINING PROTEIN-RELATED"/>
    <property type="match status" value="1"/>
</dbReference>
<keyword evidence="3" id="KW-0963">Cytoplasm</keyword>
<evidence type="ECO:0000256" key="3">
    <source>
        <dbReference type="ARBA" id="ARBA00022490"/>
    </source>
</evidence>
<sequence length="174" mass="19625">MKFGNTFLFNSNPDLKIFIAFAGIIHGDFNDNNILVQLKTTEKNETVFSVDGVLDLEDMHCGTYVWDIGLMLSYTLLDCKTMDPLEGAGHALAGYLSLRSLCDLELSLLKMCIECRLCQSLILCAHSYRTDPSNEYLMSSATAGWSRLEQICSTSNEDLLSKWKEIQQSYNNKK</sequence>
<evidence type="ECO:0000256" key="8">
    <source>
        <dbReference type="ARBA" id="ARBA00038873"/>
    </source>
</evidence>
<dbReference type="InterPro" id="IPR011009">
    <property type="entry name" value="Kinase-like_dom_sf"/>
</dbReference>
<evidence type="ECO:0000256" key="1">
    <source>
        <dbReference type="ARBA" id="ARBA00004496"/>
    </source>
</evidence>
<keyword evidence="5" id="KW-0418">Kinase</keyword>
<dbReference type="EC" id="2.7.1.81" evidence="8"/>
<dbReference type="Pfam" id="PF01636">
    <property type="entry name" value="APH"/>
    <property type="match status" value="1"/>
</dbReference>
<dbReference type="AlphaFoldDB" id="A0AAV4N8J8"/>
<dbReference type="SUPFAM" id="SSF56112">
    <property type="entry name" value="Protein kinase-like (PK-like)"/>
    <property type="match status" value="1"/>
</dbReference>
<evidence type="ECO:0000256" key="9">
    <source>
        <dbReference type="ARBA" id="ARBA00040505"/>
    </source>
</evidence>
<comment type="catalytic activity">
    <reaction evidence="6">
        <text>(5R)-5-hydroxy-L-lysine + GTP = (5R)-5-phosphooxy-L-lysine + GDP + H(+)</text>
        <dbReference type="Rhea" id="RHEA:19049"/>
        <dbReference type="ChEBI" id="CHEBI:15378"/>
        <dbReference type="ChEBI" id="CHEBI:37565"/>
        <dbReference type="ChEBI" id="CHEBI:57882"/>
        <dbReference type="ChEBI" id="CHEBI:58189"/>
        <dbReference type="ChEBI" id="CHEBI:58357"/>
        <dbReference type="EC" id="2.7.1.81"/>
    </reaction>
</comment>
<feature type="domain" description="Aminoglycoside phosphotransferase" evidence="10">
    <location>
        <begin position="23"/>
        <end position="95"/>
    </location>
</feature>
<dbReference type="Gene3D" id="3.90.1200.10">
    <property type="match status" value="1"/>
</dbReference>
<comment type="function">
    <text evidence="7">Catalyzes the GTP-dependent phosphorylation of 5-hydroxy-L-lysine.</text>
</comment>
<organism evidence="11 12">
    <name type="scientific">Caerostris darwini</name>
    <dbReference type="NCBI Taxonomy" id="1538125"/>
    <lineage>
        <taxon>Eukaryota</taxon>
        <taxon>Metazoa</taxon>
        <taxon>Ecdysozoa</taxon>
        <taxon>Arthropoda</taxon>
        <taxon>Chelicerata</taxon>
        <taxon>Arachnida</taxon>
        <taxon>Araneae</taxon>
        <taxon>Araneomorphae</taxon>
        <taxon>Entelegynae</taxon>
        <taxon>Araneoidea</taxon>
        <taxon>Araneidae</taxon>
        <taxon>Caerostris</taxon>
    </lineage>
</organism>
<evidence type="ECO:0000256" key="6">
    <source>
        <dbReference type="ARBA" id="ARBA00036820"/>
    </source>
</evidence>
<comment type="subcellular location">
    <subcellularLocation>
        <location evidence="1">Cytoplasm</location>
    </subcellularLocation>
</comment>
<reference evidence="11 12" key="1">
    <citation type="submission" date="2021-06" db="EMBL/GenBank/DDBJ databases">
        <title>Caerostris darwini draft genome.</title>
        <authorList>
            <person name="Kono N."/>
            <person name="Arakawa K."/>
        </authorList>
    </citation>
    <scope>NUCLEOTIDE SEQUENCE [LARGE SCALE GENOMIC DNA]</scope>
</reference>
<evidence type="ECO:0000256" key="5">
    <source>
        <dbReference type="ARBA" id="ARBA00022777"/>
    </source>
</evidence>
<protein>
    <recommendedName>
        <fullName evidence="9">Hydroxylysine kinase</fullName>
        <ecNumber evidence="8">2.7.1.81</ecNumber>
    </recommendedName>
</protein>